<evidence type="ECO:0000256" key="9">
    <source>
        <dbReference type="ARBA" id="ARBA00023163"/>
    </source>
</evidence>
<organism evidence="14 15">
    <name type="scientific">Oopsacas minuta</name>
    <dbReference type="NCBI Taxonomy" id="111878"/>
    <lineage>
        <taxon>Eukaryota</taxon>
        <taxon>Metazoa</taxon>
        <taxon>Porifera</taxon>
        <taxon>Hexactinellida</taxon>
        <taxon>Hexasterophora</taxon>
        <taxon>Lyssacinosida</taxon>
        <taxon>Leucopsacidae</taxon>
        <taxon>Oopsacas</taxon>
    </lineage>
</organism>
<dbReference type="InterPro" id="IPR007080">
    <property type="entry name" value="RNA_pol_Rpb1_1"/>
</dbReference>
<proteinExistence type="inferred from homology"/>
<dbReference type="Pfam" id="PF04997">
    <property type="entry name" value="RNA_pol_Rpb1_1"/>
    <property type="match status" value="1"/>
</dbReference>
<dbReference type="Pfam" id="PF00623">
    <property type="entry name" value="RNA_pol_Rpb1_2"/>
    <property type="match status" value="1"/>
</dbReference>
<keyword evidence="10" id="KW-0539">Nucleus</keyword>
<keyword evidence="9 11" id="KW-0804">Transcription</keyword>
<gene>
    <name evidence="14" type="ORF">LOD99_10227</name>
</gene>
<dbReference type="InterPro" id="IPR042102">
    <property type="entry name" value="RNA_pol_Rpb1_3_sf"/>
</dbReference>
<evidence type="ECO:0000256" key="8">
    <source>
        <dbReference type="ARBA" id="ARBA00022842"/>
    </source>
</evidence>
<dbReference type="GO" id="GO:0003677">
    <property type="term" value="F:DNA binding"/>
    <property type="evidence" value="ECO:0007669"/>
    <property type="project" value="InterPro"/>
</dbReference>
<dbReference type="PANTHER" id="PTHR19376:SF11">
    <property type="entry name" value="DNA-DIRECTED RNA POLYMERASE I SUBUNIT RPA1"/>
    <property type="match status" value="1"/>
</dbReference>
<keyword evidence="3 11" id="KW-0240">DNA-directed RNA polymerase</keyword>
<evidence type="ECO:0000313" key="15">
    <source>
        <dbReference type="Proteomes" id="UP001165289"/>
    </source>
</evidence>
<dbReference type="InterPro" id="IPR015699">
    <property type="entry name" value="DNA-dir_RNA_pol1_lsu_N"/>
</dbReference>
<dbReference type="FunFam" id="2.40.40.20:FF:000019">
    <property type="entry name" value="DNA-directed RNA polymerase II subunit RPB1"/>
    <property type="match status" value="1"/>
</dbReference>
<dbReference type="GO" id="GO:0006351">
    <property type="term" value="P:DNA-templated transcription"/>
    <property type="evidence" value="ECO:0007669"/>
    <property type="project" value="InterPro"/>
</dbReference>
<comment type="catalytic activity">
    <reaction evidence="11">
        <text>RNA(n) + a ribonucleoside 5'-triphosphate = RNA(n+1) + diphosphate</text>
        <dbReference type="Rhea" id="RHEA:21248"/>
        <dbReference type="Rhea" id="RHEA-COMP:14527"/>
        <dbReference type="Rhea" id="RHEA-COMP:17342"/>
        <dbReference type="ChEBI" id="CHEBI:33019"/>
        <dbReference type="ChEBI" id="CHEBI:61557"/>
        <dbReference type="ChEBI" id="CHEBI:140395"/>
        <dbReference type="EC" id="2.7.7.6"/>
    </reaction>
</comment>
<dbReference type="InterPro" id="IPR044893">
    <property type="entry name" value="RNA_pol_Rpb1_clamp_domain"/>
</dbReference>
<keyword evidence="15" id="KW-1185">Reference proteome</keyword>
<dbReference type="GO" id="GO:0046872">
    <property type="term" value="F:metal ion binding"/>
    <property type="evidence" value="ECO:0007669"/>
    <property type="project" value="UniProtKB-KW"/>
</dbReference>
<comment type="subcellular location">
    <subcellularLocation>
        <location evidence="1">Nucleus</location>
    </subcellularLocation>
</comment>
<dbReference type="InterPro" id="IPR000722">
    <property type="entry name" value="RNA_pol_asu"/>
</dbReference>
<evidence type="ECO:0000256" key="4">
    <source>
        <dbReference type="ARBA" id="ARBA00022679"/>
    </source>
</evidence>
<dbReference type="SMART" id="SM00663">
    <property type="entry name" value="RPOLA_N"/>
    <property type="match status" value="1"/>
</dbReference>
<feature type="domain" description="RNA polymerase N-terminal" evidence="13">
    <location>
        <begin position="320"/>
        <end position="639"/>
    </location>
</feature>
<dbReference type="FunFam" id="3.30.1490.180:FF:000003">
    <property type="entry name" value="DNA-directed RNA polymerase subunit"/>
    <property type="match status" value="1"/>
</dbReference>
<evidence type="ECO:0000256" key="7">
    <source>
        <dbReference type="ARBA" id="ARBA00022833"/>
    </source>
</evidence>
<dbReference type="Proteomes" id="UP001165289">
    <property type="component" value="Unassembled WGS sequence"/>
</dbReference>
<dbReference type="InterPro" id="IPR007081">
    <property type="entry name" value="RNA_pol_Rpb1_5"/>
</dbReference>
<sequence length="1314" mass="148374">MCDARVVPNIITHVEIDKVSLSFYSDEEIKKLSVQKIYNPVIFDSLLYPLPGGAHDSALGPMDNNESCVTCGLRASFCPGHFGHIQLPLIVYNPVMFHLLYKLLKKSCFVCHRFLFKSPLDVIMLEGKLRLASAGFVPEAIQLEEIILSEEMKESNPDNIQEAIDLIIADKLGDTEEIDERETRHVKQYKNTLINDLLRASGAATTCKNCEAPVRVVRQDFCSKFSLMPLSGRKVKRYLDAWDKVHTNSLDNSDMTDQEEEELLISRKEIDMKWCTTNVLITPLEVREHMQQLWQSETSLINALFNGYSKSNAGQKFDHSIFFLSILPVTPSNCRPMAHFNGQSYEGPQTANIKNILIRVTEMQKAMKDLKEKEDKTTKDYEQFQYIWGQLQNSVNGFFDSDLNYIRTQKISTGIRQLLEHKQGLFRQHMMGKRVDYSARSVISPDLNIDVDEIGIPMVFATNLTFPEPVTPWNVKHLRQAIVNGPLVHPGATHVEDSDGTRILLNAKNKSQREAIARQLLTPSTLGKAQVSKKVHRHLHNGDILLVNRQPTLHRPSIMAHKARVLSDEKTLRLHYANCKAYNADFDGDEMNIHLPQNQIARSEAINLLSTPHQYLTPKDGSPLSGLIQDHVIGGVLLTIRGRMLDVQLYQQLVYSALPEFNHRIILIPPCQIKPKKRWSGKQVISTILMNLLPKSEELISLQGKTKTGSMLWSQERHMSENEVIIQNGELLCGVLDKSQFGSSQFGLVHGCHELYGSVVSSKLLSAFARLFTVFLQYHGFTMGIQDLLLTEEGEKLRDSILAKSETAGITAARELFSAENDDEATLREKYKQLYLTGGPSAKVRADMAFKKQANIINNELNTKLNTMYLKAFPHNALHLMVDAGAKGSAVNRLQISALLGQIELEGARPPLMTSGRSLPCSEPYDLNLKAGGFVSGRFLTGISPREYFFHCMAGREGLIDTAVKTSRSGYLQRCLVKHLEGLKVNYDLTVRDSDGSVIQFLYGEDGINPEYTAYLNPEQFRFVTKNITAMNRRLLSESAVPQLKPGLAREYIDKINAKVSKRARKLNSTNSEYLLCKSSQANPFLTFYSQYSKGFRIDSSQDIEMPELNYRKLWQLAAVDHWYHLTEDEMDRYYKYSQTCYDTVQSVYQPDVHIGSISEKMQCLISNYLSTEFDTTADITPEEFRTCMELKYLNSLCQPGDPVGLLAAQSIGEPSTQMTLNTFHFAGRGEMNVTLGIPRLREIIMTASGKISTPCIEIPLLKGLDKNIAQEVERSLKKITVEEVLEKFEVFDSIVSDASHSRITSTINFSNNL</sequence>
<dbReference type="EC" id="2.7.7.6" evidence="11"/>
<evidence type="ECO:0000256" key="5">
    <source>
        <dbReference type="ARBA" id="ARBA00022695"/>
    </source>
</evidence>
<dbReference type="Pfam" id="PF05000">
    <property type="entry name" value="RNA_pol_Rpb1_4"/>
    <property type="match status" value="1"/>
</dbReference>
<keyword evidence="4 11" id="KW-0808">Transferase</keyword>
<dbReference type="Gene3D" id="1.10.357.120">
    <property type="match status" value="1"/>
</dbReference>
<dbReference type="CDD" id="cd01435">
    <property type="entry name" value="RNAP_I_RPA1_N"/>
    <property type="match status" value="1"/>
</dbReference>
<dbReference type="Gene3D" id="3.30.1490.180">
    <property type="entry name" value="RNA polymerase ii"/>
    <property type="match status" value="1"/>
</dbReference>
<dbReference type="Gene3D" id="2.40.40.20">
    <property type="match status" value="1"/>
</dbReference>
<dbReference type="InterPro" id="IPR038120">
    <property type="entry name" value="Rpb1_funnel_sf"/>
</dbReference>
<dbReference type="GO" id="GO:0005736">
    <property type="term" value="C:RNA polymerase I complex"/>
    <property type="evidence" value="ECO:0007669"/>
    <property type="project" value="TreeGrafter"/>
</dbReference>
<dbReference type="InterPro" id="IPR007066">
    <property type="entry name" value="RNA_pol_Rpb1_3"/>
</dbReference>
<dbReference type="Pfam" id="PF04998">
    <property type="entry name" value="RNA_pol_Rpb1_5"/>
    <property type="match status" value="1"/>
</dbReference>
<feature type="coiled-coil region" evidence="12">
    <location>
        <begin position="353"/>
        <end position="380"/>
    </location>
</feature>
<dbReference type="Gene3D" id="1.10.274.100">
    <property type="entry name" value="RNA polymerase Rpb1, domain 3"/>
    <property type="match status" value="1"/>
</dbReference>
<name>A0AAV7KI18_9METZ</name>
<protein>
    <recommendedName>
        <fullName evidence="11">DNA-directed RNA polymerase subunit</fullName>
        <ecNumber evidence="11">2.7.7.6</ecNumber>
    </recommendedName>
</protein>
<reference evidence="14 15" key="1">
    <citation type="journal article" date="2023" name="BMC Biol.">
        <title>The compact genome of the sponge Oopsacas minuta (Hexactinellida) is lacking key metazoan core genes.</title>
        <authorList>
            <person name="Santini S."/>
            <person name="Schenkelaars Q."/>
            <person name="Jourda C."/>
            <person name="Duchesne M."/>
            <person name="Belahbib H."/>
            <person name="Rocher C."/>
            <person name="Selva M."/>
            <person name="Riesgo A."/>
            <person name="Vervoort M."/>
            <person name="Leys S.P."/>
            <person name="Kodjabachian L."/>
            <person name="Le Bivic A."/>
            <person name="Borchiellini C."/>
            <person name="Claverie J.M."/>
            <person name="Renard E."/>
        </authorList>
    </citation>
    <scope>NUCLEOTIDE SEQUENCE [LARGE SCALE GENOMIC DNA]</scope>
    <source>
        <strain evidence="14">SPO-2</strain>
    </source>
</reference>
<evidence type="ECO:0000256" key="1">
    <source>
        <dbReference type="ARBA" id="ARBA00004123"/>
    </source>
</evidence>
<dbReference type="SUPFAM" id="SSF64484">
    <property type="entry name" value="beta and beta-prime subunits of DNA dependent RNA-polymerase"/>
    <property type="match status" value="1"/>
</dbReference>
<dbReference type="Pfam" id="PF04983">
    <property type="entry name" value="RNA_pol_Rpb1_3"/>
    <property type="match status" value="1"/>
</dbReference>
<keyword evidence="5 11" id="KW-0548">Nucleotidyltransferase</keyword>
<comment type="similarity">
    <text evidence="2 11">Belongs to the RNA polymerase beta' chain family.</text>
</comment>
<keyword evidence="7" id="KW-0862">Zinc</keyword>
<evidence type="ECO:0000313" key="14">
    <source>
        <dbReference type="EMBL" id="KAI6660779.1"/>
    </source>
</evidence>
<dbReference type="Gene3D" id="1.10.132.30">
    <property type="match status" value="1"/>
</dbReference>
<evidence type="ECO:0000256" key="11">
    <source>
        <dbReference type="RuleBase" id="RU004279"/>
    </source>
</evidence>
<keyword evidence="8" id="KW-0460">Magnesium</keyword>
<dbReference type="Gene3D" id="6.10.250.2940">
    <property type="match status" value="1"/>
</dbReference>
<evidence type="ECO:0000256" key="6">
    <source>
        <dbReference type="ARBA" id="ARBA00022723"/>
    </source>
</evidence>
<dbReference type="PANTHER" id="PTHR19376">
    <property type="entry name" value="DNA-DIRECTED RNA POLYMERASE"/>
    <property type="match status" value="1"/>
</dbReference>
<dbReference type="InterPro" id="IPR006592">
    <property type="entry name" value="RNA_pol_N"/>
</dbReference>
<comment type="function">
    <text evidence="11">DNA-dependent RNA polymerase catalyzes the transcription of DNA into RNA using the four ribonucleoside triphosphates as substrates.</text>
</comment>
<dbReference type="Gene3D" id="4.10.860.120">
    <property type="entry name" value="RNA polymerase II, clamp domain"/>
    <property type="match status" value="1"/>
</dbReference>
<evidence type="ECO:0000259" key="13">
    <source>
        <dbReference type="SMART" id="SM00663"/>
    </source>
</evidence>
<keyword evidence="12" id="KW-0175">Coiled coil</keyword>
<keyword evidence="6" id="KW-0479">Metal-binding</keyword>
<dbReference type="InterPro" id="IPR007083">
    <property type="entry name" value="RNA_pol_Rpb1_4"/>
</dbReference>
<dbReference type="EMBL" id="JAKMXF010000024">
    <property type="protein sequence ID" value="KAI6660779.1"/>
    <property type="molecule type" value="Genomic_DNA"/>
</dbReference>
<dbReference type="InterPro" id="IPR045867">
    <property type="entry name" value="DNA-dir_RpoC_beta_prime"/>
</dbReference>
<evidence type="ECO:0000256" key="12">
    <source>
        <dbReference type="SAM" id="Coils"/>
    </source>
</evidence>
<evidence type="ECO:0000256" key="3">
    <source>
        <dbReference type="ARBA" id="ARBA00022478"/>
    </source>
</evidence>
<evidence type="ECO:0000256" key="2">
    <source>
        <dbReference type="ARBA" id="ARBA00006460"/>
    </source>
</evidence>
<accession>A0AAV7KI18</accession>
<evidence type="ECO:0000256" key="10">
    <source>
        <dbReference type="ARBA" id="ARBA00023242"/>
    </source>
</evidence>
<dbReference type="GO" id="GO:0003899">
    <property type="term" value="F:DNA-directed RNA polymerase activity"/>
    <property type="evidence" value="ECO:0007669"/>
    <property type="project" value="UniProtKB-EC"/>
</dbReference>
<comment type="caution">
    <text evidence="14">The sequence shown here is derived from an EMBL/GenBank/DDBJ whole genome shotgun (WGS) entry which is preliminary data.</text>
</comment>